<evidence type="ECO:0000313" key="3">
    <source>
        <dbReference type="Proteomes" id="UP000242814"/>
    </source>
</evidence>
<feature type="non-terminal residue" evidence="2">
    <location>
        <position position="67"/>
    </location>
</feature>
<proteinExistence type="predicted"/>
<dbReference type="AlphaFoldDB" id="A0A1D2JP82"/>
<name>A0A1D2JP82_PARBR</name>
<sequence length="67" mass="8117">MFRTEVIKYIRNQRSITSVFEDFSHSVAEDDYCNEKIILNIIEKLKELNIQLREQKNRLTDLNMQLK</sequence>
<gene>
    <name evidence="2" type="ORF">ACO22_00418</name>
</gene>
<protein>
    <submittedName>
        <fullName evidence="2">Uncharacterized protein</fullName>
    </submittedName>
</protein>
<evidence type="ECO:0000313" key="2">
    <source>
        <dbReference type="EMBL" id="ODH45026.1"/>
    </source>
</evidence>
<reference evidence="2 3" key="1">
    <citation type="submission" date="2016-06" db="EMBL/GenBank/DDBJ databases">
        <authorList>
            <person name="Kjaerup R.B."/>
            <person name="Dalgaard T.S."/>
            <person name="Juul-Madsen H.R."/>
        </authorList>
    </citation>
    <scope>NUCLEOTIDE SEQUENCE [LARGE SCALE GENOMIC DNA]</scope>
    <source>
        <strain evidence="2 3">Pb300</strain>
    </source>
</reference>
<feature type="coiled-coil region" evidence="1">
    <location>
        <begin position="38"/>
        <end position="65"/>
    </location>
</feature>
<dbReference type="EMBL" id="LZYO01000008">
    <property type="protein sequence ID" value="ODH45026.1"/>
    <property type="molecule type" value="Genomic_DNA"/>
</dbReference>
<dbReference type="Proteomes" id="UP000242814">
    <property type="component" value="Unassembled WGS sequence"/>
</dbReference>
<accession>A0A1D2JP82</accession>
<evidence type="ECO:0000256" key="1">
    <source>
        <dbReference type="SAM" id="Coils"/>
    </source>
</evidence>
<keyword evidence="1" id="KW-0175">Coiled coil</keyword>
<organism evidence="2 3">
    <name type="scientific">Paracoccidioides brasiliensis</name>
    <dbReference type="NCBI Taxonomy" id="121759"/>
    <lineage>
        <taxon>Eukaryota</taxon>
        <taxon>Fungi</taxon>
        <taxon>Dikarya</taxon>
        <taxon>Ascomycota</taxon>
        <taxon>Pezizomycotina</taxon>
        <taxon>Eurotiomycetes</taxon>
        <taxon>Eurotiomycetidae</taxon>
        <taxon>Onygenales</taxon>
        <taxon>Ajellomycetaceae</taxon>
        <taxon>Paracoccidioides</taxon>
    </lineage>
</organism>
<comment type="caution">
    <text evidence="2">The sequence shown here is derived from an EMBL/GenBank/DDBJ whole genome shotgun (WGS) entry which is preliminary data.</text>
</comment>
<dbReference type="VEuPathDB" id="FungiDB:PABG_01852"/>